<gene>
    <name evidence="4" type="ORF">C7M71_002785</name>
</gene>
<dbReference type="Proteomes" id="UP000249340">
    <property type="component" value="Chromosome"/>
</dbReference>
<dbReference type="Gene3D" id="2.60.40.790">
    <property type="match status" value="1"/>
</dbReference>
<dbReference type="InterPro" id="IPR002068">
    <property type="entry name" value="A-crystallin/Hsp20_dom"/>
</dbReference>
<feature type="domain" description="SHSP" evidence="3">
    <location>
        <begin position="31"/>
        <end position="141"/>
    </location>
</feature>
<name>A0A345SS51_9ACTN</name>
<protein>
    <submittedName>
        <fullName evidence="4">Hsp20/alpha crystallin family protein</fullName>
    </submittedName>
</protein>
<evidence type="ECO:0000313" key="4">
    <source>
        <dbReference type="EMBL" id="AXI76556.1"/>
    </source>
</evidence>
<dbReference type="AlphaFoldDB" id="A0A345SS51"/>
<dbReference type="OrthoDB" id="3855217at2"/>
<dbReference type="CDD" id="cd06464">
    <property type="entry name" value="ACD_sHsps-like"/>
    <property type="match status" value="1"/>
</dbReference>
<dbReference type="PROSITE" id="PS01031">
    <property type="entry name" value="SHSP"/>
    <property type="match status" value="1"/>
</dbReference>
<evidence type="ECO:0000259" key="3">
    <source>
        <dbReference type="PROSITE" id="PS01031"/>
    </source>
</evidence>
<dbReference type="InterPro" id="IPR008978">
    <property type="entry name" value="HSP20-like_chaperone"/>
</dbReference>
<dbReference type="EMBL" id="CP031264">
    <property type="protein sequence ID" value="AXI76556.1"/>
    <property type="molecule type" value="Genomic_DNA"/>
</dbReference>
<dbReference type="PANTHER" id="PTHR11527">
    <property type="entry name" value="HEAT-SHOCK PROTEIN 20 FAMILY MEMBER"/>
    <property type="match status" value="1"/>
</dbReference>
<evidence type="ECO:0000256" key="1">
    <source>
        <dbReference type="PROSITE-ProRule" id="PRU00285"/>
    </source>
</evidence>
<dbReference type="SUPFAM" id="SSF49764">
    <property type="entry name" value="HSP20-like chaperones"/>
    <property type="match status" value="1"/>
</dbReference>
<dbReference type="RefSeq" id="WP_111489703.1">
    <property type="nucleotide sequence ID" value="NZ_CP031264.1"/>
</dbReference>
<sequence>MAIPARRQGRSLFPDLPEWFESFPSRLAWPAMADLYTVRIEEYPEGDRYLVRAEIPGIDPGKDLDITVQDGMLTIRAERTEETQEKHRSEFRYGSFTRTVALPAGAKEDDIQADYNAGILTVSVGLGEAKKEARRIKVTHTE</sequence>
<evidence type="ECO:0000256" key="2">
    <source>
        <dbReference type="RuleBase" id="RU003616"/>
    </source>
</evidence>
<dbReference type="Pfam" id="PF00011">
    <property type="entry name" value="HSP20"/>
    <property type="match status" value="1"/>
</dbReference>
<dbReference type="KEGG" id="stri:C7M71_002785"/>
<organism evidence="4 5">
    <name type="scientific">Peterkaempfera bronchialis</name>
    <dbReference type="NCBI Taxonomy" id="2126346"/>
    <lineage>
        <taxon>Bacteria</taxon>
        <taxon>Bacillati</taxon>
        <taxon>Actinomycetota</taxon>
        <taxon>Actinomycetes</taxon>
        <taxon>Kitasatosporales</taxon>
        <taxon>Streptomycetaceae</taxon>
        <taxon>Peterkaempfera</taxon>
    </lineage>
</organism>
<evidence type="ECO:0000313" key="5">
    <source>
        <dbReference type="Proteomes" id="UP000249340"/>
    </source>
</evidence>
<dbReference type="InterPro" id="IPR031107">
    <property type="entry name" value="Small_HSP"/>
</dbReference>
<proteinExistence type="inferred from homology"/>
<reference evidence="5" key="1">
    <citation type="submission" date="2018-07" db="EMBL/GenBank/DDBJ databases">
        <title>Streptacidiphilus bronchialis DSM 106435 chromosome.</title>
        <authorList>
            <person name="Batra D."/>
            <person name="Gulvik C.A."/>
        </authorList>
    </citation>
    <scope>NUCLEOTIDE SEQUENCE [LARGE SCALE GENOMIC DNA]</scope>
    <source>
        <strain evidence="5">DSM 106435</strain>
    </source>
</reference>
<keyword evidence="5" id="KW-1185">Reference proteome</keyword>
<comment type="similarity">
    <text evidence="1 2">Belongs to the small heat shock protein (HSP20) family.</text>
</comment>
<accession>A0A345SS51</accession>